<dbReference type="PRINTS" id="PR00176">
    <property type="entry name" value="NANEUSMPORT"/>
</dbReference>
<feature type="transmembrane region" description="Helical" evidence="17">
    <location>
        <begin position="148"/>
        <end position="168"/>
    </location>
</feature>
<dbReference type="InterPro" id="IPR037272">
    <property type="entry name" value="SNS_sf"/>
</dbReference>
<dbReference type="Pfam" id="PF00209">
    <property type="entry name" value="SNF"/>
    <property type="match status" value="1"/>
</dbReference>
<feature type="binding site" evidence="14">
    <location>
        <position position="75"/>
    </location>
    <ligand>
        <name>Na(+)</name>
        <dbReference type="ChEBI" id="CHEBI:29101"/>
        <label>1</label>
    </ligand>
</feature>
<keyword evidence="10 17" id="KW-0472">Membrane</keyword>
<feature type="transmembrane region" description="Helical" evidence="17">
    <location>
        <begin position="454"/>
        <end position="473"/>
    </location>
</feature>
<feature type="binding site" evidence="14">
    <location>
        <position position="428"/>
    </location>
    <ligand>
        <name>Na(+)</name>
        <dbReference type="ChEBI" id="CHEBI:29101"/>
        <label>1</label>
    </ligand>
</feature>
<feature type="transmembrane region" description="Helical" evidence="17">
    <location>
        <begin position="419"/>
        <end position="442"/>
    </location>
</feature>
<evidence type="ECO:0000256" key="11">
    <source>
        <dbReference type="ARBA" id="ARBA00023180"/>
    </source>
</evidence>
<feature type="transmembrane region" description="Helical" evidence="17">
    <location>
        <begin position="526"/>
        <end position="549"/>
    </location>
</feature>
<feature type="transmembrane region" description="Helical" evidence="17">
    <location>
        <begin position="274"/>
        <end position="299"/>
    </location>
</feature>
<feature type="transmembrane region" description="Helical" evidence="17">
    <location>
        <begin position="564"/>
        <end position="589"/>
    </location>
</feature>
<keyword evidence="4 16" id="KW-0812">Transmembrane</keyword>
<dbReference type="EMBL" id="JRES01000299">
    <property type="protein sequence ID" value="KNC32626.1"/>
    <property type="molecule type" value="Genomic_DNA"/>
</dbReference>
<feature type="disulfide bond" evidence="15">
    <location>
        <begin position="173"/>
        <end position="181"/>
    </location>
</feature>
<evidence type="ECO:0000313" key="19">
    <source>
        <dbReference type="Proteomes" id="UP000037069"/>
    </source>
</evidence>
<keyword evidence="11" id="KW-0325">Glycoprotein</keyword>
<feature type="transmembrane region" description="Helical" evidence="17">
    <location>
        <begin position="246"/>
        <end position="267"/>
    </location>
</feature>
<feature type="transmembrane region" description="Helical" evidence="17">
    <location>
        <begin position="319"/>
        <end position="343"/>
    </location>
</feature>
<keyword evidence="5 16" id="KW-0769">Symport</keyword>
<evidence type="ECO:0000256" key="13">
    <source>
        <dbReference type="ARBA" id="ARBA00037785"/>
    </source>
</evidence>
<evidence type="ECO:0000256" key="12">
    <source>
        <dbReference type="ARBA" id="ARBA00023201"/>
    </source>
</evidence>
<dbReference type="GO" id="GO:0005886">
    <property type="term" value="C:plasma membrane"/>
    <property type="evidence" value="ECO:0007669"/>
    <property type="project" value="TreeGrafter"/>
</dbReference>
<dbReference type="GO" id="GO:0089718">
    <property type="term" value="P:amino acid import across plasma membrane"/>
    <property type="evidence" value="ECO:0007669"/>
    <property type="project" value="TreeGrafter"/>
</dbReference>
<dbReference type="GO" id="GO:0005283">
    <property type="term" value="F:amino acid:sodium symporter activity"/>
    <property type="evidence" value="ECO:0007669"/>
    <property type="project" value="TreeGrafter"/>
</dbReference>
<evidence type="ECO:0000256" key="8">
    <source>
        <dbReference type="ARBA" id="ARBA00023053"/>
    </source>
</evidence>
<dbReference type="PANTHER" id="PTHR11616">
    <property type="entry name" value="SODIUM/CHLORIDE DEPENDENT TRANSPORTER"/>
    <property type="match status" value="1"/>
</dbReference>
<keyword evidence="14" id="KW-0479">Metal-binding</keyword>
<organism evidence="18 19">
    <name type="scientific">Lucilia cuprina</name>
    <name type="common">Green bottle fly</name>
    <name type="synonym">Australian sheep blowfly</name>
    <dbReference type="NCBI Taxonomy" id="7375"/>
    <lineage>
        <taxon>Eukaryota</taxon>
        <taxon>Metazoa</taxon>
        <taxon>Ecdysozoa</taxon>
        <taxon>Arthropoda</taxon>
        <taxon>Hexapoda</taxon>
        <taxon>Insecta</taxon>
        <taxon>Pterygota</taxon>
        <taxon>Neoptera</taxon>
        <taxon>Endopterygota</taxon>
        <taxon>Diptera</taxon>
        <taxon>Brachycera</taxon>
        <taxon>Muscomorpha</taxon>
        <taxon>Oestroidea</taxon>
        <taxon>Calliphoridae</taxon>
        <taxon>Luciliinae</taxon>
        <taxon>Lucilia</taxon>
    </lineage>
</organism>
<evidence type="ECO:0000256" key="16">
    <source>
        <dbReference type="RuleBase" id="RU003732"/>
    </source>
</evidence>
<comment type="caution">
    <text evidence="18">The sequence shown here is derived from an EMBL/GenBank/DDBJ whole genome shotgun (WGS) entry which is preliminary data.</text>
</comment>
<dbReference type="PANTHER" id="PTHR11616:SF321">
    <property type="entry name" value="SODIUM-DEPENDENT NUTRIENT AMINO ACID TRANSPORTER 1-RELATED"/>
    <property type="match status" value="1"/>
</dbReference>
<dbReference type="InterPro" id="IPR000175">
    <property type="entry name" value="Na/ntran_symport"/>
</dbReference>
<dbReference type="OrthoDB" id="6581954at2759"/>
<evidence type="ECO:0000313" key="18">
    <source>
        <dbReference type="EMBL" id="KNC32626.1"/>
    </source>
</evidence>
<feature type="binding site" evidence="14">
    <location>
        <position position="71"/>
    </location>
    <ligand>
        <name>Na(+)</name>
        <dbReference type="ChEBI" id="CHEBI:29101"/>
        <label>1</label>
    </ligand>
</feature>
<keyword evidence="9" id="KW-0406">Ion transport</keyword>
<evidence type="ECO:0000256" key="3">
    <source>
        <dbReference type="ARBA" id="ARBA00022448"/>
    </source>
</evidence>
<comment type="function">
    <text evidence="13">Unusual broad substrate spectrum amino acid:sodium cotransporter that promotes absorption of the D isomers of essential amino acids. Neutral amino acids are the preferred substrates, especially methionine and phenylalanine.</text>
</comment>
<evidence type="ECO:0000256" key="15">
    <source>
        <dbReference type="PIRSR" id="PIRSR600175-2"/>
    </source>
</evidence>
<evidence type="ECO:0000256" key="9">
    <source>
        <dbReference type="ARBA" id="ARBA00023065"/>
    </source>
</evidence>
<keyword evidence="6" id="KW-0029">Amino-acid transport</keyword>
<feature type="transmembrane region" description="Helical" evidence="17">
    <location>
        <begin position="89"/>
        <end position="109"/>
    </location>
</feature>
<keyword evidence="3 16" id="KW-0813">Transport</keyword>
<dbReference type="OMA" id="SWISIYM"/>
<dbReference type="GO" id="GO:0015179">
    <property type="term" value="F:L-amino acid transmembrane transporter activity"/>
    <property type="evidence" value="ECO:0007669"/>
    <property type="project" value="TreeGrafter"/>
</dbReference>
<keyword evidence="8 14" id="KW-0915">Sodium</keyword>
<proteinExistence type="inferred from homology"/>
<sequence>MNSEKSGGGAFDNPAFMSSKVDLITINSAESNENIQKSCDTASDNESQTTSGRDQWGNGLQFLMSCIALSVGLGNVWRFPFIALQNGGGAFLIPYIIVLFFVGKPIYYLEMILGQFSSRGCVKVFDYVPIMRGIGYGQALSTFLTSSYYASLMALTLRYLILSFYPVLPWSYCRDEWGDQCIDSKINAGDTTESHMLTETFNGSVKKSSAEHYFVLVPNLCADFSNSKVILHETPNIDDGIGTPDLYLALTLAFSWIVIVSIVICGIKTSGKVAYFLALFPYITMLVLLVRSLTLPGAFDGVLYFLRPQWDKLLDAGVWYAAVTQVFFSLTVCNGVILMYASYNRFDHNISRDCTIVTTLDTFTSLLSGIIIFGILGNLAHETGTTDIQSVVKGGPGLAFISYPDAIAKFTMVPQVFSALFFLMLFVLGIGTNVGIITSVITVACELFPNVKRWAIVIGIAVISFCLGLMYITPGGQYMLNYIDFYGVTFVAIVMGICEIITAGWIYGVKNICRDIKFMLNIKTSLYFRICWSIITPVFMIAILIYTLVEYKPLEYNGVKYPEYIYVLGWCVSAFCIGQLLIWACITIYKRPESKLCDRIKTTFNPLSYWGPLDPSTLKSYKQSIESDVANTLGVTNRGFWFKIYDNIFN</sequence>
<feature type="binding site" evidence="14">
    <location>
        <position position="329"/>
    </location>
    <ligand>
        <name>Na(+)</name>
        <dbReference type="ChEBI" id="CHEBI:29101"/>
        <label>1</label>
    </ligand>
</feature>
<accession>A0A0L0CK43</accession>
<name>A0A0L0CK43_LUCCU</name>
<keyword evidence="7 17" id="KW-1133">Transmembrane helix</keyword>
<evidence type="ECO:0000256" key="7">
    <source>
        <dbReference type="ARBA" id="ARBA00022989"/>
    </source>
</evidence>
<evidence type="ECO:0000256" key="5">
    <source>
        <dbReference type="ARBA" id="ARBA00022847"/>
    </source>
</evidence>
<dbReference type="GO" id="GO:0046872">
    <property type="term" value="F:metal ion binding"/>
    <property type="evidence" value="ECO:0007669"/>
    <property type="project" value="UniProtKB-KW"/>
</dbReference>
<reference evidence="18 19" key="1">
    <citation type="journal article" date="2015" name="Nat. Commun.">
        <title>Lucilia cuprina genome unlocks parasitic fly biology to underpin future interventions.</title>
        <authorList>
            <person name="Anstead C.A."/>
            <person name="Korhonen P.K."/>
            <person name="Young N.D."/>
            <person name="Hall R.S."/>
            <person name="Jex A.R."/>
            <person name="Murali S.C."/>
            <person name="Hughes D.S."/>
            <person name="Lee S.F."/>
            <person name="Perry T."/>
            <person name="Stroehlein A.J."/>
            <person name="Ansell B.R."/>
            <person name="Breugelmans B."/>
            <person name="Hofmann A."/>
            <person name="Qu J."/>
            <person name="Dugan S."/>
            <person name="Lee S.L."/>
            <person name="Chao H."/>
            <person name="Dinh H."/>
            <person name="Han Y."/>
            <person name="Doddapaneni H.V."/>
            <person name="Worley K.C."/>
            <person name="Muzny D.M."/>
            <person name="Ioannidis P."/>
            <person name="Waterhouse R.M."/>
            <person name="Zdobnov E.M."/>
            <person name="James P.J."/>
            <person name="Bagnall N.H."/>
            <person name="Kotze A.C."/>
            <person name="Gibbs R.A."/>
            <person name="Richards S."/>
            <person name="Batterham P."/>
            <person name="Gasser R.B."/>
        </authorList>
    </citation>
    <scope>NUCLEOTIDE SEQUENCE [LARGE SCALE GENOMIC DNA]</scope>
    <source>
        <strain evidence="18 19">LS</strain>
        <tissue evidence="18">Full body</tissue>
    </source>
</reference>
<dbReference type="AlphaFoldDB" id="A0A0L0CK43"/>
<evidence type="ECO:0000256" key="17">
    <source>
        <dbReference type="SAM" id="Phobius"/>
    </source>
</evidence>
<evidence type="ECO:0000256" key="10">
    <source>
        <dbReference type="ARBA" id="ARBA00023136"/>
    </source>
</evidence>
<evidence type="ECO:0000256" key="1">
    <source>
        <dbReference type="ARBA" id="ARBA00004141"/>
    </source>
</evidence>
<dbReference type="PROSITE" id="PS50267">
    <property type="entry name" value="NA_NEUROTRAN_SYMP_3"/>
    <property type="match status" value="1"/>
</dbReference>
<keyword evidence="15" id="KW-1015">Disulfide bond</keyword>
<gene>
    <name evidence="18" type="ORF">FF38_10481</name>
</gene>
<evidence type="ECO:0000256" key="14">
    <source>
        <dbReference type="PIRSR" id="PIRSR600175-1"/>
    </source>
</evidence>
<keyword evidence="19" id="KW-1185">Reference proteome</keyword>
<comment type="similarity">
    <text evidence="2 16">Belongs to the sodium:neurotransmitter symporter (SNF) (TC 2.A.22) family.</text>
</comment>
<dbReference type="Proteomes" id="UP000037069">
    <property type="component" value="Unassembled WGS sequence"/>
</dbReference>
<feature type="transmembrane region" description="Helical" evidence="17">
    <location>
        <begin position="485"/>
        <end position="506"/>
    </location>
</feature>
<comment type="subcellular location">
    <subcellularLocation>
        <location evidence="1">Membrane</location>
        <topology evidence="1">Multi-pass membrane protein</topology>
    </subcellularLocation>
</comment>
<evidence type="ECO:0000256" key="4">
    <source>
        <dbReference type="ARBA" id="ARBA00022692"/>
    </source>
</evidence>
<dbReference type="PROSITE" id="PS00610">
    <property type="entry name" value="NA_NEUROTRAN_SYMP_1"/>
    <property type="match status" value="1"/>
</dbReference>
<evidence type="ECO:0000256" key="6">
    <source>
        <dbReference type="ARBA" id="ARBA00022970"/>
    </source>
</evidence>
<keyword evidence="12" id="KW-0739">Sodium transport</keyword>
<feature type="transmembrane region" description="Helical" evidence="17">
    <location>
        <begin position="355"/>
        <end position="376"/>
    </location>
</feature>
<evidence type="ECO:0000256" key="2">
    <source>
        <dbReference type="ARBA" id="ARBA00006459"/>
    </source>
</evidence>
<protein>
    <recommendedName>
        <fullName evidence="16">Transporter</fullName>
    </recommendedName>
</protein>
<dbReference type="SUPFAM" id="SSF161070">
    <property type="entry name" value="SNF-like"/>
    <property type="match status" value="1"/>
</dbReference>
<dbReference type="CDD" id="cd10324">
    <property type="entry name" value="SLC6sbd"/>
    <property type="match status" value="1"/>
</dbReference>